<proteinExistence type="predicted"/>
<dbReference type="Proteomes" id="UP000256345">
    <property type="component" value="Unassembled WGS sequence"/>
</dbReference>
<dbReference type="Proteomes" id="UP000035579">
    <property type="component" value="Chromosome"/>
</dbReference>
<dbReference type="RefSeq" id="WP_047857102.1">
    <property type="nucleotide sequence ID" value="NZ_CP011509.1"/>
</dbReference>
<dbReference type="EMBL" id="QUMU01000013">
    <property type="protein sequence ID" value="REG25018.1"/>
    <property type="molecule type" value="Genomic_DNA"/>
</dbReference>
<dbReference type="AlphaFoldDB" id="A0AAC8TEI5"/>
<name>A0AAC8TEI5_9BACT</name>
<evidence type="ECO:0000313" key="4">
    <source>
        <dbReference type="Proteomes" id="UP000256345"/>
    </source>
</evidence>
<accession>A0AAC8TEI5</accession>
<reference evidence="1 3" key="1">
    <citation type="submission" date="2015-05" db="EMBL/GenBank/DDBJ databases">
        <title>Genome assembly of Archangium gephyra DSM 2261.</title>
        <authorList>
            <person name="Sharma G."/>
            <person name="Subramanian S."/>
        </authorList>
    </citation>
    <scope>NUCLEOTIDE SEQUENCE [LARGE SCALE GENOMIC DNA]</scope>
    <source>
        <strain evidence="1 3">DSM 2261</strain>
    </source>
</reference>
<reference evidence="2 4" key="2">
    <citation type="submission" date="2018-08" db="EMBL/GenBank/DDBJ databases">
        <title>Genomic Encyclopedia of Archaeal and Bacterial Type Strains, Phase II (KMG-II): from individual species to whole genera.</title>
        <authorList>
            <person name="Goeker M."/>
        </authorList>
    </citation>
    <scope>NUCLEOTIDE SEQUENCE [LARGE SCALE GENOMIC DNA]</scope>
    <source>
        <strain evidence="2 4">DSM 2261</strain>
    </source>
</reference>
<keyword evidence="4" id="KW-1185">Reference proteome</keyword>
<dbReference type="EMBL" id="CP011509">
    <property type="protein sequence ID" value="AKJ02892.1"/>
    <property type="molecule type" value="Genomic_DNA"/>
</dbReference>
<evidence type="ECO:0000313" key="3">
    <source>
        <dbReference type="Proteomes" id="UP000035579"/>
    </source>
</evidence>
<sequence>MPLTSPNLDDRRYQDLLDEALARIPVHNPEWTNFNRSDPGITLIELFAFLTENLLFRANQIPERNRKKFLSLLGIPLQPATSAKGLVAFTLERGPLRALTLTEGVELRAGQVPFRTTRGLDVLPIETQAFYKRQVSPDPKVRAYYDELYASFKSKPPDAELRLYATTPFSPRGTEPVDLGAQAVDRSLWVALMLRETDTPRGTETWQDKRKEAREALLGKTLSLGLVPAVDEQGRRLVPVGPARDEELVVLQFQLPALPPGGVLPGVPGERNASYRTLSTLELPDEPVVADITLPSSLEQLELWSNLDPLEAGSRDFPPALDNEEQEQRVLTWLRITSPAPARLSLLWAGTNIAEVSQRTRVLGEQLSPGTGEPDQQVKLSRTPVLPDTVRLTVTHNGRSEPWEELDELMNAGPEVSVRDPRLPPGTTPLRNPRVKVFTVDPEAGVLRFGDGVHGARPPLGAELRVDYDQGLGLAGNVGPDSITTGPSLPAGLKVTNPLPTWGGADAETVREGEKQITRHLQHRDRLVSVRDFETLTLRTPGVAVGRVDVLPAFHPLLPSQEPGDAAGAVTLLVIPSNEPEPPPVSGPDPFLDAIACWLAPRRLVTTELFIRRPVYKDIWVSIGIDVVAGMAVATVREAVKQALRDFLSPLPPADVEPLEDETRKGWPLRKAVVALELVAVASRVPGVAWVTKVRLGLGDGVERDSIPMQGLELPRLVGLSVGIGLGQGEAPPLEELQGTTAPVSERPFMPVPIVPEECA</sequence>
<organism evidence="1 3">
    <name type="scientific">Archangium gephyra</name>
    <dbReference type="NCBI Taxonomy" id="48"/>
    <lineage>
        <taxon>Bacteria</taxon>
        <taxon>Pseudomonadati</taxon>
        <taxon>Myxococcota</taxon>
        <taxon>Myxococcia</taxon>
        <taxon>Myxococcales</taxon>
        <taxon>Cystobacterineae</taxon>
        <taxon>Archangiaceae</taxon>
        <taxon>Archangium</taxon>
    </lineage>
</organism>
<dbReference type="KEGG" id="age:AA314_04518"/>
<evidence type="ECO:0000313" key="2">
    <source>
        <dbReference type="EMBL" id="REG25018.1"/>
    </source>
</evidence>
<evidence type="ECO:0000313" key="1">
    <source>
        <dbReference type="EMBL" id="AKJ02892.1"/>
    </source>
</evidence>
<gene>
    <name evidence="1" type="ORF">AA314_04518</name>
    <name evidence="2" type="ORF">ATI61_11381</name>
</gene>
<protein>
    <submittedName>
        <fullName evidence="2">Phage baseplate assembly protein</fullName>
    </submittedName>
</protein>